<feature type="region of interest" description="Disordered" evidence="5">
    <location>
        <begin position="206"/>
        <end position="231"/>
    </location>
</feature>
<keyword evidence="4 6" id="KW-0472">Membrane</keyword>
<keyword evidence="2 6" id="KW-0812">Transmembrane</keyword>
<dbReference type="RefSeq" id="XP_003959658.1">
    <property type="nucleotide sequence ID" value="XM_003959609.1"/>
</dbReference>
<dbReference type="eggNOG" id="ENOG502S5C0">
    <property type="taxonomic scope" value="Eukaryota"/>
</dbReference>
<dbReference type="GO" id="GO:0005789">
    <property type="term" value="C:endoplasmic reticulum membrane"/>
    <property type="evidence" value="ECO:0007669"/>
    <property type="project" value="EnsemblFungi"/>
</dbReference>
<dbReference type="KEGG" id="kaf:KAFR_0K01690"/>
<dbReference type="OrthoDB" id="9985059at2759"/>
<feature type="compositionally biased region" description="Low complexity" evidence="5">
    <location>
        <begin position="207"/>
        <end position="227"/>
    </location>
</feature>
<evidence type="ECO:0000259" key="8">
    <source>
        <dbReference type="Pfam" id="PF20520"/>
    </source>
</evidence>
<dbReference type="AlphaFoldDB" id="H2B1M3"/>
<dbReference type="GO" id="GO:0000220">
    <property type="term" value="C:vacuolar proton-transporting V-type ATPase, V0 domain"/>
    <property type="evidence" value="ECO:0007669"/>
    <property type="project" value="EnsemblFungi"/>
</dbReference>
<evidence type="ECO:0000313" key="9">
    <source>
        <dbReference type="EMBL" id="CCF60523.1"/>
    </source>
</evidence>
<evidence type="ECO:0000313" key="10">
    <source>
        <dbReference type="Proteomes" id="UP000005220"/>
    </source>
</evidence>
<dbReference type="Proteomes" id="UP000005220">
    <property type="component" value="Chromosome 11"/>
</dbReference>
<proteinExistence type="predicted"/>
<keyword evidence="3 6" id="KW-1133">Transmembrane helix</keyword>
<dbReference type="HOGENOM" id="CLU_1050442_0_0_1"/>
<evidence type="ECO:0000256" key="6">
    <source>
        <dbReference type="SAM" id="Phobius"/>
    </source>
</evidence>
<keyword evidence="7" id="KW-0732">Signal</keyword>
<dbReference type="GO" id="GO:0065003">
    <property type="term" value="P:protein-containing complex assembly"/>
    <property type="evidence" value="ECO:0007669"/>
    <property type="project" value="EnsemblFungi"/>
</dbReference>
<evidence type="ECO:0000256" key="4">
    <source>
        <dbReference type="ARBA" id="ARBA00023136"/>
    </source>
</evidence>
<dbReference type="InParanoid" id="H2B1M3"/>
<dbReference type="GO" id="GO:1902600">
    <property type="term" value="P:proton transmembrane transport"/>
    <property type="evidence" value="ECO:0007669"/>
    <property type="project" value="EnsemblFungi"/>
</dbReference>
<feature type="signal peptide" evidence="7">
    <location>
        <begin position="1"/>
        <end position="21"/>
    </location>
</feature>
<dbReference type="GeneID" id="13886712"/>
<evidence type="ECO:0000256" key="7">
    <source>
        <dbReference type="SAM" id="SignalP"/>
    </source>
</evidence>
<feature type="transmembrane region" description="Helical" evidence="6">
    <location>
        <begin position="243"/>
        <end position="265"/>
    </location>
</feature>
<protein>
    <recommendedName>
        <fullName evidence="8">V-type proton ATPase subunit S1/VOA1 transmembrane domain-containing protein</fullName>
    </recommendedName>
</protein>
<dbReference type="EMBL" id="HE650831">
    <property type="protein sequence ID" value="CCF60523.1"/>
    <property type="molecule type" value="Genomic_DNA"/>
</dbReference>
<gene>
    <name evidence="9" type="primary">KAFR0K01690</name>
    <name evidence="9" type="ORF">KAFR_0K01690</name>
</gene>
<name>H2B1M3_KAZAF</name>
<dbReference type="Pfam" id="PF20520">
    <property type="entry name" value="Ac45-VOA1_TM"/>
    <property type="match status" value="1"/>
</dbReference>
<dbReference type="FunCoup" id="H2B1M3">
    <property type="interactions" value="53"/>
</dbReference>
<sequence>MKFSILSLISLLFLQATSLYAKSTSTSFISITSKDDIDNIDNKLSTSDELIDNASIDSPIIVFQFDRYRLLEKLVDYNNNGKYTPSSLYLNKFFSSRITTVVPEDLDLVSLSEDRTEKIYQFHEIPNDISRTLYETLGKKKSTPFRIIWFEFTSKDIDINELDAFLENVTLLLEEYLEDEHLDIILNTRDKMTTLEQFDESIEESKSITASTTASKQKASSKPTKGTSKGKDDDILSEIWTEGLLMCLLVSAMLLWILIMLISWIMNISISYGALEKSTNPLKKNQ</sequence>
<dbReference type="STRING" id="1071382.H2B1M3"/>
<evidence type="ECO:0000256" key="3">
    <source>
        <dbReference type="ARBA" id="ARBA00022989"/>
    </source>
</evidence>
<feature type="domain" description="V-type proton ATPase subunit S1/VOA1 transmembrane" evidence="8">
    <location>
        <begin position="239"/>
        <end position="277"/>
    </location>
</feature>
<keyword evidence="10" id="KW-1185">Reference proteome</keyword>
<accession>H2B1M3</accession>
<feature type="chain" id="PRO_5003559799" description="V-type proton ATPase subunit S1/VOA1 transmembrane domain-containing protein" evidence="7">
    <location>
        <begin position="22"/>
        <end position="286"/>
    </location>
</feature>
<evidence type="ECO:0000256" key="1">
    <source>
        <dbReference type="ARBA" id="ARBA00004167"/>
    </source>
</evidence>
<evidence type="ECO:0000256" key="2">
    <source>
        <dbReference type="ARBA" id="ARBA00022692"/>
    </source>
</evidence>
<reference evidence="9 10" key="1">
    <citation type="journal article" date="2011" name="Proc. Natl. Acad. Sci. U.S.A.">
        <title>Evolutionary erosion of yeast sex chromosomes by mating-type switching accidents.</title>
        <authorList>
            <person name="Gordon J.L."/>
            <person name="Armisen D."/>
            <person name="Proux-Wera E."/>
            <person name="Oheigeartaigh S.S."/>
            <person name="Byrne K.P."/>
            <person name="Wolfe K.H."/>
        </authorList>
    </citation>
    <scope>NUCLEOTIDE SEQUENCE [LARGE SCALE GENOMIC DNA]</scope>
    <source>
        <strain evidence="10">ATCC 22294 / BCRC 22015 / CBS 2517 / CECT 1963 / NBRC 1671 / NRRL Y-8276</strain>
    </source>
</reference>
<comment type="subcellular location">
    <subcellularLocation>
        <location evidence="1">Membrane</location>
        <topology evidence="1">Single-pass membrane protein</topology>
    </subcellularLocation>
</comment>
<dbReference type="InterPro" id="IPR046756">
    <property type="entry name" value="VAS1/VOA1_TM"/>
</dbReference>
<evidence type="ECO:0000256" key="5">
    <source>
        <dbReference type="SAM" id="MobiDB-lite"/>
    </source>
</evidence>
<organism evidence="9 10">
    <name type="scientific">Kazachstania africana (strain ATCC 22294 / BCRC 22015 / CBS 2517 / CECT 1963 / NBRC 1671 / NRRL Y-8276)</name>
    <name type="common">Yeast</name>
    <name type="synonym">Kluyveromyces africanus</name>
    <dbReference type="NCBI Taxonomy" id="1071382"/>
    <lineage>
        <taxon>Eukaryota</taxon>
        <taxon>Fungi</taxon>
        <taxon>Dikarya</taxon>
        <taxon>Ascomycota</taxon>
        <taxon>Saccharomycotina</taxon>
        <taxon>Saccharomycetes</taxon>
        <taxon>Saccharomycetales</taxon>
        <taxon>Saccharomycetaceae</taxon>
        <taxon>Kazachstania</taxon>
    </lineage>
</organism>